<dbReference type="Pfam" id="PF05866">
    <property type="entry name" value="RusA"/>
    <property type="match status" value="1"/>
</dbReference>
<sequence length="60" mass="6596">MSYEQQVSWAAKAAMLGASPLLGPLELCVTLYMQIPVSFSKIKRARAIAGDLRPTSKLTW</sequence>
<keyword evidence="2" id="KW-1185">Reference proteome</keyword>
<dbReference type="EMBL" id="CP009962">
    <property type="protein sequence ID" value="AIY42278.1"/>
    <property type="molecule type" value="Genomic_DNA"/>
</dbReference>
<gene>
    <name evidence="1" type="ORF">LT85_3120</name>
</gene>
<dbReference type="AlphaFoldDB" id="A0A0A1FC27"/>
<evidence type="ECO:0000313" key="2">
    <source>
        <dbReference type="Proteomes" id="UP000030302"/>
    </source>
</evidence>
<dbReference type="HOGENOM" id="CLU_2933369_0_0_4"/>
<dbReference type="InterPro" id="IPR008822">
    <property type="entry name" value="Endonuclease_RusA-like"/>
</dbReference>
<evidence type="ECO:0000313" key="1">
    <source>
        <dbReference type="EMBL" id="AIY42278.1"/>
    </source>
</evidence>
<protein>
    <submittedName>
        <fullName evidence="1">Uncharacterized protein</fullName>
    </submittedName>
</protein>
<dbReference type="STRING" id="279058.LT85_3120"/>
<dbReference type="GO" id="GO:0000287">
    <property type="term" value="F:magnesium ion binding"/>
    <property type="evidence" value="ECO:0007669"/>
    <property type="project" value="InterPro"/>
</dbReference>
<dbReference type="GO" id="GO:0006310">
    <property type="term" value="P:DNA recombination"/>
    <property type="evidence" value="ECO:0007669"/>
    <property type="project" value="InterPro"/>
</dbReference>
<organism evidence="1 2">
    <name type="scientific">Collimonas arenae</name>
    <dbReference type="NCBI Taxonomy" id="279058"/>
    <lineage>
        <taxon>Bacteria</taxon>
        <taxon>Pseudomonadati</taxon>
        <taxon>Pseudomonadota</taxon>
        <taxon>Betaproteobacteria</taxon>
        <taxon>Burkholderiales</taxon>
        <taxon>Oxalobacteraceae</taxon>
        <taxon>Collimonas</taxon>
    </lineage>
</organism>
<dbReference type="KEGG" id="care:LT85_3120"/>
<proteinExistence type="predicted"/>
<dbReference type="Proteomes" id="UP000030302">
    <property type="component" value="Chromosome"/>
</dbReference>
<reference evidence="2" key="1">
    <citation type="journal article" date="2014" name="Soil Biol. Biochem.">
        <title>Structure and function of bacterial communities in ageing soils: Insights from the Mendocino ecological staircase.</title>
        <authorList>
            <person name="Uroz S."/>
            <person name="Tech J.J."/>
            <person name="Sawaya N.A."/>
            <person name="Frey-Klett P."/>
            <person name="Leveau J.H.J."/>
        </authorList>
    </citation>
    <scope>NUCLEOTIDE SEQUENCE [LARGE SCALE GENOMIC DNA]</scope>
    <source>
        <strain evidence="2">Cal35</strain>
    </source>
</reference>
<dbReference type="GO" id="GO:0006281">
    <property type="term" value="P:DNA repair"/>
    <property type="evidence" value="ECO:0007669"/>
    <property type="project" value="InterPro"/>
</dbReference>
<accession>A0A0A1FC27</accession>
<name>A0A0A1FC27_9BURK</name>